<accession>A0A367ESQ4</accession>
<keyword evidence="2" id="KW-1185">Reference proteome</keyword>
<organism evidence="1 2">
    <name type="scientific">Streptomyces diacarni</name>
    <dbReference type="NCBI Taxonomy" id="2800381"/>
    <lineage>
        <taxon>Bacteria</taxon>
        <taxon>Bacillati</taxon>
        <taxon>Actinomycetota</taxon>
        <taxon>Actinomycetes</taxon>
        <taxon>Kitasatosporales</taxon>
        <taxon>Streptomycetaceae</taxon>
        <taxon>Streptomyces</taxon>
    </lineage>
</organism>
<evidence type="ECO:0000313" key="2">
    <source>
        <dbReference type="Proteomes" id="UP000252914"/>
    </source>
</evidence>
<proteinExistence type="predicted"/>
<dbReference type="RefSeq" id="WP_114023382.1">
    <property type="nucleotide sequence ID" value="NZ_QOIN01000047.1"/>
</dbReference>
<dbReference type="EMBL" id="QOIN01000047">
    <property type="protein sequence ID" value="RCG20615.1"/>
    <property type="molecule type" value="Genomic_DNA"/>
</dbReference>
<gene>
    <name evidence="1" type="ORF">DTL70_20145</name>
</gene>
<reference evidence="1 2" key="1">
    <citation type="submission" date="2018-06" db="EMBL/GenBank/DDBJ databases">
        <title>Streptomyces reniochalinae sp. nov. and Streptomyces diacarnus sp. nov. from marine sponges.</title>
        <authorList>
            <person name="Li L."/>
        </authorList>
    </citation>
    <scope>NUCLEOTIDE SEQUENCE [LARGE SCALE GENOMIC DNA]</scope>
    <source>
        <strain evidence="1 2">LHW51701</strain>
    </source>
</reference>
<name>A0A367ESQ4_9ACTN</name>
<evidence type="ECO:0000313" key="1">
    <source>
        <dbReference type="EMBL" id="RCG20615.1"/>
    </source>
</evidence>
<comment type="caution">
    <text evidence="1">The sequence shown here is derived from an EMBL/GenBank/DDBJ whole genome shotgun (WGS) entry which is preliminary data.</text>
</comment>
<dbReference type="AlphaFoldDB" id="A0A367ESQ4"/>
<protein>
    <submittedName>
        <fullName evidence="1">Uncharacterized protein</fullName>
    </submittedName>
</protein>
<dbReference type="Proteomes" id="UP000252914">
    <property type="component" value="Unassembled WGS sequence"/>
</dbReference>
<sequence length="106" mass="11166">MPEKSEPLFHEDMRLLPWTTDTGKPCYLAADAEGGMISALADGTEARQTRDAVLALREAEDVLANPAAGALALRLAPHTCARALANALRVAESRGLRLGAVDPDGT</sequence>